<accession>A0ABU1XY44</accession>
<evidence type="ECO:0000256" key="1">
    <source>
        <dbReference type="SAM" id="MobiDB-lite"/>
    </source>
</evidence>
<feature type="domain" description="DUF2207" evidence="4">
    <location>
        <begin position="22"/>
        <end position="214"/>
    </location>
</feature>
<dbReference type="Proteomes" id="UP001256588">
    <property type="component" value="Unassembled WGS sequence"/>
</dbReference>
<keyword evidence="2" id="KW-1133">Transmembrane helix</keyword>
<dbReference type="Pfam" id="PF09972">
    <property type="entry name" value="DUF2207"/>
    <property type="match status" value="1"/>
</dbReference>
<evidence type="ECO:0000259" key="4">
    <source>
        <dbReference type="Pfam" id="PF09972"/>
    </source>
</evidence>
<feature type="compositionally biased region" description="Low complexity" evidence="1">
    <location>
        <begin position="553"/>
        <end position="567"/>
    </location>
</feature>
<dbReference type="RefSeq" id="WP_310236224.1">
    <property type="nucleotide sequence ID" value="NZ_JAVDWO010000009.1"/>
</dbReference>
<feature type="region of interest" description="Disordered" evidence="1">
    <location>
        <begin position="553"/>
        <end position="589"/>
    </location>
</feature>
<dbReference type="Pfam" id="PF20990">
    <property type="entry name" value="DUF2207_C"/>
    <property type="match status" value="1"/>
</dbReference>
<feature type="signal peptide" evidence="3">
    <location>
        <begin position="1"/>
        <end position="19"/>
    </location>
</feature>
<feature type="compositionally biased region" description="Gly residues" evidence="1">
    <location>
        <begin position="568"/>
        <end position="589"/>
    </location>
</feature>
<keyword evidence="3" id="KW-0732">Signal</keyword>
<evidence type="ECO:0000256" key="2">
    <source>
        <dbReference type="SAM" id="Phobius"/>
    </source>
</evidence>
<gene>
    <name evidence="6" type="ORF">J2W68_002441</name>
</gene>
<reference evidence="6 7" key="1">
    <citation type="submission" date="2023-07" db="EMBL/GenBank/DDBJ databases">
        <title>Sorghum-associated microbial communities from plants grown in Nebraska, USA.</title>
        <authorList>
            <person name="Schachtman D."/>
        </authorList>
    </citation>
    <scope>NUCLEOTIDE SEQUENCE [LARGE SCALE GENOMIC DNA]</scope>
    <source>
        <strain evidence="6 7">4099</strain>
    </source>
</reference>
<proteinExistence type="predicted"/>
<organism evidence="6 7">
    <name type="scientific">Luteimonas terrae</name>
    <dbReference type="NCBI Taxonomy" id="1530191"/>
    <lineage>
        <taxon>Bacteria</taxon>
        <taxon>Pseudomonadati</taxon>
        <taxon>Pseudomonadota</taxon>
        <taxon>Gammaproteobacteria</taxon>
        <taxon>Lysobacterales</taxon>
        <taxon>Lysobacteraceae</taxon>
        <taxon>Luteimonas</taxon>
    </lineage>
</organism>
<feature type="chain" id="PRO_5045999843" evidence="3">
    <location>
        <begin position="20"/>
        <end position="589"/>
    </location>
</feature>
<evidence type="ECO:0000259" key="5">
    <source>
        <dbReference type="Pfam" id="PF20990"/>
    </source>
</evidence>
<keyword evidence="7" id="KW-1185">Reference proteome</keyword>
<feature type="domain" description="Predicted membrane protein YciQ-like C-terminal" evidence="5">
    <location>
        <begin position="272"/>
        <end position="507"/>
    </location>
</feature>
<dbReference type="InterPro" id="IPR048389">
    <property type="entry name" value="YciQ-like_C"/>
</dbReference>
<name>A0ABU1XY44_9GAMM</name>
<dbReference type="InterPro" id="IPR018702">
    <property type="entry name" value="DUF2207"/>
</dbReference>
<keyword evidence="2" id="KW-0472">Membrane</keyword>
<evidence type="ECO:0000313" key="7">
    <source>
        <dbReference type="Proteomes" id="UP001256588"/>
    </source>
</evidence>
<evidence type="ECO:0000256" key="3">
    <source>
        <dbReference type="SAM" id="SignalP"/>
    </source>
</evidence>
<sequence>MIRLLLSCLLLLCTAPLLAQERILSYDSDLQLNADGSLEVTERIRVRGEGNRVRRGIYRDFPTRYTDRHGNRIAVAFEMLGLQRDGGPEPFFIEKRANGVRINTGNDNFLPLPGEFTYTLRYRTTRQVGFFETHDELYWNAIGTGWDFAIDTGTTTLRLPQDVPAADLLPECWTGVQGSRAQACTAEITGPGQARWTLAAPLGPAEGLTTVLAFPKGLLPEPSRQQRVLWLLSDNRAPLIALTGLILMLLYGVTRWHKVGRDPKPGPIVVTYDPPDDLSPATLRYIRRNHVDARAFSADVLALAVAGHVTIHREGTSRDEVWRVVRASGGGAVTDAQQALLADLFKAGDTLELDKAKARQMQRIQSAHQRRIEQAMAVRFPRGLARFNGGSVGVMALIGVVFAGVAVLFGVYTSTGLVLPLMVPALVAMLVTFFAFAFLISAIWPETRAMWDRIEGFRRYLTVAEQQDLQRLQGPGEGEPALDAERFEFLLPYAVALDVEDAWTTKFTTAVGSAAAVAATSSIAWYHATGGGSAGIGDVAGFSKAIGSSFTSQIASSSTPPGSSSGSSFGGGGGGSSGGGGGGGGGGGR</sequence>
<feature type="transmembrane region" description="Helical" evidence="2">
    <location>
        <begin position="392"/>
        <end position="412"/>
    </location>
</feature>
<protein>
    <submittedName>
        <fullName evidence="6">Membrane protein YgcG</fullName>
    </submittedName>
</protein>
<keyword evidence="2" id="KW-0812">Transmembrane</keyword>
<feature type="transmembrane region" description="Helical" evidence="2">
    <location>
        <begin position="237"/>
        <end position="254"/>
    </location>
</feature>
<evidence type="ECO:0000313" key="6">
    <source>
        <dbReference type="EMBL" id="MDR7193704.1"/>
    </source>
</evidence>
<dbReference type="EMBL" id="JAVDWO010000009">
    <property type="protein sequence ID" value="MDR7193704.1"/>
    <property type="molecule type" value="Genomic_DNA"/>
</dbReference>
<comment type="caution">
    <text evidence="6">The sequence shown here is derived from an EMBL/GenBank/DDBJ whole genome shotgun (WGS) entry which is preliminary data.</text>
</comment>
<feature type="transmembrane region" description="Helical" evidence="2">
    <location>
        <begin position="418"/>
        <end position="444"/>
    </location>
</feature>